<dbReference type="RefSeq" id="WP_115716779.1">
    <property type="nucleotide sequence ID" value="NZ_AP019695.1"/>
</dbReference>
<sequence>MNNQASELMITYLFLDFLLYSYDRKNKEESLHLEKLCRNYMQTFLPQNCLEIFDKEIKEFHSYNKI</sequence>
<dbReference type="AlphaFoldDB" id="A0A6N4TI33"/>
<dbReference type="EMBL" id="AP019695">
    <property type="protein sequence ID" value="BBK22498.1"/>
    <property type="molecule type" value="Genomic_DNA"/>
</dbReference>
<proteinExistence type="predicted"/>
<evidence type="ECO:0000313" key="2">
    <source>
        <dbReference type="Proteomes" id="UP000464754"/>
    </source>
</evidence>
<protein>
    <submittedName>
        <fullName evidence="1">Uncharacterized protein</fullName>
    </submittedName>
</protein>
<dbReference type="Proteomes" id="UP000464754">
    <property type="component" value="Chromosome"/>
</dbReference>
<organism evidence="1 2">
    <name type="scientific">Amedibacterium intestinale</name>
    <dbReference type="NCBI Taxonomy" id="2583452"/>
    <lineage>
        <taxon>Bacteria</taxon>
        <taxon>Bacillati</taxon>
        <taxon>Bacillota</taxon>
        <taxon>Erysipelotrichia</taxon>
        <taxon>Erysipelotrichales</taxon>
        <taxon>Erysipelotrichaceae</taxon>
        <taxon>Amedibacterium</taxon>
    </lineage>
</organism>
<accession>A0A6N4TI33</accession>
<evidence type="ECO:0000313" key="1">
    <source>
        <dbReference type="EMBL" id="BBK22498.1"/>
    </source>
</evidence>
<keyword evidence="2" id="KW-1185">Reference proteome</keyword>
<name>A0A6N4TI33_9FIRM</name>
<reference evidence="2" key="1">
    <citation type="submission" date="2019-05" db="EMBL/GenBank/DDBJ databases">
        <title>Complete genome sequencing of Absiella argi strain JCM 30884.</title>
        <authorList>
            <person name="Sakamoto M."/>
            <person name="Murakami T."/>
            <person name="Mori H."/>
        </authorList>
    </citation>
    <scope>NUCLEOTIDE SEQUENCE [LARGE SCALE GENOMIC DNA]</scope>
    <source>
        <strain evidence="2">JCM 30884</strain>
    </source>
</reference>
<gene>
    <name evidence="1" type="ORF">Aargi30884_14010</name>
</gene>
<dbReference type="KEGG" id="aarg:Aargi30884_14010"/>